<accession>A0ABT2BR40</accession>
<evidence type="ECO:0000313" key="1">
    <source>
        <dbReference type="EMBL" id="MCS0610976.1"/>
    </source>
</evidence>
<dbReference type="RefSeq" id="WP_258858507.1">
    <property type="nucleotide sequence ID" value="NZ_JANUGV010000011.1"/>
</dbReference>
<protein>
    <submittedName>
        <fullName evidence="1">Uncharacterized protein</fullName>
    </submittedName>
</protein>
<dbReference type="EMBL" id="JANUGV010000011">
    <property type="protein sequence ID" value="MCS0610976.1"/>
    <property type="molecule type" value="Genomic_DNA"/>
</dbReference>
<evidence type="ECO:0000313" key="2">
    <source>
        <dbReference type="Proteomes" id="UP001205861"/>
    </source>
</evidence>
<keyword evidence="2" id="KW-1185">Reference proteome</keyword>
<name>A0ABT2BR40_9BURK</name>
<comment type="caution">
    <text evidence="1">The sequence shown here is derived from an EMBL/GenBank/DDBJ whole genome shotgun (WGS) entry which is preliminary data.</text>
</comment>
<proteinExistence type="predicted"/>
<gene>
    <name evidence="1" type="ORF">NX773_22700</name>
</gene>
<sequence length="595" mass="65062">MVQVIEIDIGQLGVRLPRGEVGMVIAQPYVDFIHLEPFPLVPEVRATALAGIDATLAVARQCVHGAEKTHFTIFPECTLPGLAGFDHIMAEMTNNSWPTGTVVIGGFEGLTREQFGELVQRPGTSYDDVGSSLDRIRADQWVNCCATWVKLGSGEVRCWIQTKIEPAGVELQVDHQSMFKGKSIFLFKGTYADTHAPYRFATLICYDWIGVRDQRRVWEWLLHAIEQTAAAVEAQLPLTWLFVAQCNPGPSHASFMSQVQPFFNPVHFPSVLREGTCLVMANVAGNAVPGMANQYGQSAVIFATDKFMKPESMPTYCAGGEFQRPGNPLENFKDAVFRERGACIHSFRQLNPSALPPGAAGKRYALADATVHPYPGTVDPRTPSGLVPAVVKWVNDELDDSKKSLQVKYPDLPLADAAGVAHQRAVSALRWLPPDALSKTVLIATPGTGSAPDKWRSGQSQAVKHVLHSFSILEVAQYSATFHGNGAQATIMKGEASVEVVAVIGRSHEECDKHALGLLPDHRGQLLVVSRDEDNTSWNPRMRTLFDQAAEPTKELNFTDPTSAVIRVGYHDVLKAYQDSANEAELREALDAAIS</sequence>
<reference evidence="1 2" key="1">
    <citation type="submission" date="2022-08" db="EMBL/GenBank/DDBJ databases">
        <title>Reclassification of Massilia species as members of the genera Telluria, Duganella, Pseudoduganella, Mokoshia gen. nov. and Zemynaea gen. nov. using orthogonal and non-orthogonal genome-based approaches.</title>
        <authorList>
            <person name="Bowman J.P."/>
        </authorList>
    </citation>
    <scope>NUCLEOTIDE SEQUENCE [LARGE SCALE GENOMIC DNA]</scope>
    <source>
        <strain evidence="1 2">JCM 31607</strain>
    </source>
</reference>
<dbReference type="Proteomes" id="UP001205861">
    <property type="component" value="Unassembled WGS sequence"/>
</dbReference>
<organism evidence="1 2">
    <name type="scientific">Massilia solisilvae</name>
    <dbReference type="NCBI Taxonomy" id="1811225"/>
    <lineage>
        <taxon>Bacteria</taxon>
        <taxon>Pseudomonadati</taxon>
        <taxon>Pseudomonadota</taxon>
        <taxon>Betaproteobacteria</taxon>
        <taxon>Burkholderiales</taxon>
        <taxon>Oxalobacteraceae</taxon>
        <taxon>Telluria group</taxon>
        <taxon>Massilia</taxon>
    </lineage>
</organism>